<proteinExistence type="predicted"/>
<dbReference type="Proteomes" id="UP000248688">
    <property type="component" value="Chromosome"/>
</dbReference>
<sequence length="511" mass="59074">MKNILRFGLLIVAWLAVLQPLLGQEQDSIGKSEALLSPSFELKWEQMSALPLKPYLIQEQFGKSSLALYQQNGDFITAQQPEREWGLKVQSEGIREVNGFWMEGGFSYQKVFSDSMGWRLSRELASNPYYIGNIKKGNWDKDYFDLYMKVAKPLWNDRILLGLGIDYQLQKHARYNDPRIEINSYQLDMDGQLGYRIGKGQFAAVNLGFGNADDKGGYRYYDENNESFGAAEYVVYNLYGLGSYDLVKRTRYIQTLNEKRLGIQYNIHRTGWNINEEFTYSSSSSNYERRITNGGETIIEDVGDYKLHASRNRLYVELRKGKWNHQLVSLSTLEKGKDYNKLFLGGNYFYDRFCQELSYQASDYVSRFSIKGTAFYNQVSKKDFNASHEYDYANAGLEVEVQKGIKINEVLYRGTLAANYRYNLNGQVRVNPQYENIVSQSVVYPEWSYQTANFISPMAQVSAEKSLEKLTLRGSLRYQSEIATKVNEVSNSIYLPEGRRNYINFTITVLH</sequence>
<evidence type="ECO:0000313" key="2">
    <source>
        <dbReference type="EMBL" id="AWW30256.1"/>
    </source>
</evidence>
<dbReference type="KEGG" id="est:DN752_09035"/>
<dbReference type="EMBL" id="CP030041">
    <property type="protein sequence ID" value="AWW30256.1"/>
    <property type="molecule type" value="Genomic_DNA"/>
</dbReference>
<reference evidence="2 3" key="1">
    <citation type="submission" date="2018-06" db="EMBL/GenBank/DDBJ databases">
        <title>Echinicola strongylocentroti sp. nov., isolated from a sea urchin Strongylocentrotus intermedius.</title>
        <authorList>
            <person name="Bae S.S."/>
        </authorList>
    </citation>
    <scope>NUCLEOTIDE SEQUENCE [LARGE SCALE GENOMIC DNA]</scope>
    <source>
        <strain evidence="2 3">MEBiC08714</strain>
    </source>
</reference>
<accession>A0A2Z4II69</accession>
<dbReference type="AlphaFoldDB" id="A0A2Z4II69"/>
<name>A0A2Z4II69_9BACT</name>
<dbReference type="OrthoDB" id="831538at2"/>
<protein>
    <recommendedName>
        <fullName evidence="1">DUF6850 domain-containing protein</fullName>
    </recommendedName>
</protein>
<dbReference type="Pfam" id="PF21012">
    <property type="entry name" value="DUF6850"/>
    <property type="match status" value="1"/>
</dbReference>
<dbReference type="RefSeq" id="WP_112783640.1">
    <property type="nucleotide sequence ID" value="NZ_CP030041.1"/>
</dbReference>
<evidence type="ECO:0000313" key="3">
    <source>
        <dbReference type="Proteomes" id="UP000248688"/>
    </source>
</evidence>
<dbReference type="InterPro" id="IPR049236">
    <property type="entry name" value="DUF6850"/>
</dbReference>
<feature type="domain" description="DUF6850" evidence="1">
    <location>
        <begin position="58"/>
        <end position="509"/>
    </location>
</feature>
<keyword evidence="3" id="KW-1185">Reference proteome</keyword>
<gene>
    <name evidence="2" type="ORF">DN752_09035</name>
</gene>
<organism evidence="2 3">
    <name type="scientific">Echinicola strongylocentroti</name>
    <dbReference type="NCBI Taxonomy" id="1795355"/>
    <lineage>
        <taxon>Bacteria</taxon>
        <taxon>Pseudomonadati</taxon>
        <taxon>Bacteroidota</taxon>
        <taxon>Cytophagia</taxon>
        <taxon>Cytophagales</taxon>
        <taxon>Cyclobacteriaceae</taxon>
        <taxon>Echinicola</taxon>
    </lineage>
</organism>
<evidence type="ECO:0000259" key="1">
    <source>
        <dbReference type="Pfam" id="PF21012"/>
    </source>
</evidence>